<accession>A0ABS4P9W6</accession>
<evidence type="ECO:0000256" key="2">
    <source>
        <dbReference type="PROSITE-ProRule" id="PRU00169"/>
    </source>
</evidence>
<dbReference type="GO" id="GO:0003677">
    <property type="term" value="F:DNA binding"/>
    <property type="evidence" value="ECO:0007669"/>
    <property type="project" value="UniProtKB-KW"/>
</dbReference>
<dbReference type="CDD" id="cd06170">
    <property type="entry name" value="LuxR_C_like"/>
    <property type="match status" value="1"/>
</dbReference>
<evidence type="ECO:0000259" key="4">
    <source>
        <dbReference type="PROSITE" id="PS50110"/>
    </source>
</evidence>
<comment type="caution">
    <text evidence="5">The sequence shown here is derived from an EMBL/GenBank/DDBJ whole genome shotgun (WGS) entry which is preliminary data.</text>
</comment>
<reference evidence="5 6" key="1">
    <citation type="submission" date="2021-03" db="EMBL/GenBank/DDBJ databases">
        <authorList>
            <person name="D'Agostino P."/>
            <person name="Huntemann M."/>
            <person name="Clum A."/>
            <person name="Spunde A."/>
            <person name="Palaniappan K."/>
            <person name="Ritter S."/>
            <person name="Mikhailova N."/>
            <person name="Chen I.-M."/>
            <person name="Stamatis D."/>
            <person name="Reddy T."/>
            <person name="O'Malley R."/>
            <person name="Daum C."/>
            <person name="Shapiro N."/>
            <person name="Ivanova N."/>
            <person name="Kyrpides N."/>
            <person name="Woyke T."/>
        </authorList>
    </citation>
    <scope>NUCLEOTIDE SEQUENCE [LARGE SCALE GENOMIC DNA]</scope>
    <source>
        <strain evidence="5 6">WS4403</strain>
    </source>
</reference>
<dbReference type="RefSeq" id="WP_017798977.1">
    <property type="nucleotide sequence ID" value="NZ_JAGGMQ010000001.1"/>
</dbReference>
<feature type="domain" description="Response regulatory" evidence="4">
    <location>
        <begin position="6"/>
        <end position="125"/>
    </location>
</feature>
<proteinExistence type="predicted"/>
<evidence type="ECO:0000256" key="1">
    <source>
        <dbReference type="ARBA" id="ARBA00023125"/>
    </source>
</evidence>
<dbReference type="InterPro" id="IPR001789">
    <property type="entry name" value="Sig_transdc_resp-reg_receiver"/>
</dbReference>
<dbReference type="SUPFAM" id="SSF52172">
    <property type="entry name" value="CheY-like"/>
    <property type="match status" value="1"/>
</dbReference>
<dbReference type="InterPro" id="IPR036388">
    <property type="entry name" value="WH-like_DNA-bd_sf"/>
</dbReference>
<protein>
    <submittedName>
        <fullName evidence="5">DNA-binding NarL/FixJ family response regulator</fullName>
    </submittedName>
</protein>
<dbReference type="InterPro" id="IPR051015">
    <property type="entry name" value="EvgA-like"/>
</dbReference>
<dbReference type="Gene3D" id="1.10.10.10">
    <property type="entry name" value="Winged helix-like DNA-binding domain superfamily/Winged helix DNA-binding domain"/>
    <property type="match status" value="1"/>
</dbReference>
<dbReference type="SUPFAM" id="SSF46894">
    <property type="entry name" value="C-terminal effector domain of the bipartite response regulators"/>
    <property type="match status" value="1"/>
</dbReference>
<dbReference type="PROSITE" id="PS50110">
    <property type="entry name" value="RESPONSE_REGULATORY"/>
    <property type="match status" value="1"/>
</dbReference>
<dbReference type="InterPro" id="IPR016032">
    <property type="entry name" value="Sig_transdc_resp-reg_C-effctor"/>
</dbReference>
<dbReference type="EMBL" id="JAGGMQ010000001">
    <property type="protein sequence ID" value="MBP2169426.1"/>
    <property type="molecule type" value="Genomic_DNA"/>
</dbReference>
<keyword evidence="6" id="KW-1185">Reference proteome</keyword>
<dbReference type="Pfam" id="PF00196">
    <property type="entry name" value="GerE"/>
    <property type="match status" value="1"/>
</dbReference>
<dbReference type="PANTHER" id="PTHR45566">
    <property type="entry name" value="HTH-TYPE TRANSCRIPTIONAL REGULATOR YHJB-RELATED"/>
    <property type="match status" value="1"/>
</dbReference>
<dbReference type="PANTHER" id="PTHR45566:SF1">
    <property type="entry name" value="HTH-TYPE TRANSCRIPTIONAL REGULATOR YHJB-RELATED"/>
    <property type="match status" value="1"/>
</dbReference>
<dbReference type="InterPro" id="IPR011006">
    <property type="entry name" value="CheY-like_superfamily"/>
</dbReference>
<organism evidence="5 6">
    <name type="scientific">Winslowiella toletana</name>
    <dbReference type="NCBI Taxonomy" id="92490"/>
    <lineage>
        <taxon>Bacteria</taxon>
        <taxon>Pseudomonadati</taxon>
        <taxon>Pseudomonadota</taxon>
        <taxon>Gammaproteobacteria</taxon>
        <taxon>Enterobacterales</taxon>
        <taxon>Erwiniaceae</taxon>
        <taxon>Winslowiella</taxon>
    </lineage>
</organism>
<reference evidence="6" key="2">
    <citation type="submission" date="2023-07" db="EMBL/GenBank/DDBJ databases">
        <title>Genome mining of underrepresented organisms for secondary metabolites.</title>
        <authorList>
            <person name="D'Agostino P.M."/>
        </authorList>
    </citation>
    <scope>NUCLEOTIDE SEQUENCE [LARGE SCALE GENOMIC DNA]</scope>
    <source>
        <strain evidence="6">WS4403</strain>
    </source>
</reference>
<evidence type="ECO:0000259" key="3">
    <source>
        <dbReference type="PROSITE" id="PS50043"/>
    </source>
</evidence>
<dbReference type="Gene3D" id="3.40.50.2300">
    <property type="match status" value="1"/>
</dbReference>
<evidence type="ECO:0000313" key="5">
    <source>
        <dbReference type="EMBL" id="MBP2169426.1"/>
    </source>
</evidence>
<dbReference type="Proteomes" id="UP001195624">
    <property type="component" value="Unassembled WGS sequence"/>
</dbReference>
<evidence type="ECO:0000313" key="6">
    <source>
        <dbReference type="Proteomes" id="UP001195624"/>
    </source>
</evidence>
<gene>
    <name evidence="5" type="ORF">J2125_002618</name>
</gene>
<dbReference type="PROSITE" id="PS50043">
    <property type="entry name" value="HTH_LUXR_2"/>
    <property type="match status" value="1"/>
</dbReference>
<dbReference type="SMART" id="SM00421">
    <property type="entry name" value="HTH_LUXR"/>
    <property type="match status" value="1"/>
</dbReference>
<dbReference type="InterPro" id="IPR000792">
    <property type="entry name" value="Tscrpt_reg_LuxR_C"/>
</dbReference>
<name>A0ABS4P9W6_9GAMM</name>
<sequence>MECDYTILLVDKCFLSRLGISGLLEEMSYHHCRFTYAASLHQARVFINQQKFSAVILDSENNITLASTKSFLREARLKSPETRLIVLTSNFSLSLLRMSQTLIINGFLYRRESLLCLAENLQLILFANENRVSPWFIQQAEHAVPVAAGLTPAESRTLRLLLEGKTLSQIGRLTQRSVKTISSQKRSMMRKLGITRNSQLILLSKNLYQSFY</sequence>
<feature type="modified residue" description="4-aspartylphosphate" evidence="2">
    <location>
        <position position="58"/>
    </location>
</feature>
<keyword evidence="1 5" id="KW-0238">DNA-binding</keyword>
<keyword evidence="2" id="KW-0597">Phosphoprotein</keyword>
<feature type="domain" description="HTH luxR-type" evidence="3">
    <location>
        <begin position="142"/>
        <end position="208"/>
    </location>
</feature>